<dbReference type="EMBL" id="QWET01000008">
    <property type="protein sequence ID" value="RIH64764.1"/>
    <property type="molecule type" value="Genomic_DNA"/>
</dbReference>
<evidence type="ECO:0000313" key="1">
    <source>
        <dbReference type="EMBL" id="RIH64764.1"/>
    </source>
</evidence>
<gene>
    <name evidence="1" type="ORF">D1164_11990</name>
</gene>
<keyword evidence="2" id="KW-1185">Reference proteome</keyword>
<sequence>MYHNKGILLSTAYFAPVHYFTKLVQFKKGYLERFENFTKQTYRNRCEILGANGPVSLIVPVVKGRGRKIKIKDLRISYDTEWQRNHWRTIFSAYNSSPFFEFYQDDIRPFFEQKRKYLFDLNGEIHETICDLLEMENNVVLTDDFEKVPENTANFREAFSPKKQKAFPDPDFQPQKYTQVFSEKLDFVPNLSILDLLFNEGPNSFNILEKSCPKARE</sequence>
<dbReference type="OrthoDB" id="1523452at2"/>
<evidence type="ECO:0008006" key="3">
    <source>
        <dbReference type="Google" id="ProtNLM"/>
    </source>
</evidence>
<dbReference type="InterPro" id="IPR014985">
    <property type="entry name" value="WbqC"/>
</dbReference>
<proteinExistence type="predicted"/>
<comment type="caution">
    <text evidence="1">The sequence shown here is derived from an EMBL/GenBank/DDBJ whole genome shotgun (WGS) entry which is preliminary data.</text>
</comment>
<organism evidence="1 2">
    <name type="scientific">Mariniphaga sediminis</name>
    <dbReference type="NCBI Taxonomy" id="1628158"/>
    <lineage>
        <taxon>Bacteria</taxon>
        <taxon>Pseudomonadati</taxon>
        <taxon>Bacteroidota</taxon>
        <taxon>Bacteroidia</taxon>
        <taxon>Marinilabiliales</taxon>
        <taxon>Prolixibacteraceae</taxon>
        <taxon>Mariniphaga</taxon>
    </lineage>
</organism>
<reference evidence="1 2" key="1">
    <citation type="journal article" date="2015" name="Int. J. Syst. Evol. Microbiol.">
        <title>Mariniphaga sediminis sp. nov., isolated from coastal sediment.</title>
        <authorList>
            <person name="Wang F.Q."/>
            <person name="Shen Q.Y."/>
            <person name="Chen G.J."/>
            <person name="Du Z.J."/>
        </authorList>
    </citation>
    <scope>NUCLEOTIDE SEQUENCE [LARGE SCALE GENOMIC DNA]</scope>
    <source>
        <strain evidence="1 2">SY21</strain>
    </source>
</reference>
<protein>
    <recommendedName>
        <fullName evidence="3">WbqC family protein</fullName>
    </recommendedName>
</protein>
<dbReference type="Pfam" id="PF08889">
    <property type="entry name" value="WbqC"/>
    <property type="match status" value="1"/>
</dbReference>
<dbReference type="Proteomes" id="UP000266441">
    <property type="component" value="Unassembled WGS sequence"/>
</dbReference>
<dbReference type="AlphaFoldDB" id="A0A399CYM4"/>
<accession>A0A399CYM4</accession>
<name>A0A399CYM4_9BACT</name>
<evidence type="ECO:0000313" key="2">
    <source>
        <dbReference type="Proteomes" id="UP000266441"/>
    </source>
</evidence>